<protein>
    <recommendedName>
        <fullName evidence="3">ISXO2-like transposase domain-containing protein</fullName>
    </recommendedName>
</protein>
<organism evidence="1 2">
    <name type="scientific">Anncaliia algerae PRA339</name>
    <dbReference type="NCBI Taxonomy" id="1288291"/>
    <lineage>
        <taxon>Eukaryota</taxon>
        <taxon>Fungi</taxon>
        <taxon>Fungi incertae sedis</taxon>
        <taxon>Microsporidia</taxon>
        <taxon>Tubulinosematoidea</taxon>
        <taxon>Tubulinosematidae</taxon>
        <taxon>Anncaliia</taxon>
    </lineage>
</organism>
<reference evidence="1 2" key="2">
    <citation type="submission" date="2014-03" db="EMBL/GenBank/DDBJ databases">
        <title>The Genome Sequence of Anncaliia algerae insect isolate PRA339.</title>
        <authorList>
            <consortium name="The Broad Institute Genome Sequencing Platform"/>
            <consortium name="The Broad Institute Genome Sequencing Center for Infectious Disease"/>
            <person name="Cuomo C."/>
            <person name="Becnel J."/>
            <person name="Sanscrainte N."/>
            <person name="Walker B."/>
            <person name="Young S.K."/>
            <person name="Zeng Q."/>
            <person name="Gargeya S."/>
            <person name="Fitzgerald M."/>
            <person name="Haas B."/>
            <person name="Abouelleil A."/>
            <person name="Alvarado L."/>
            <person name="Arachchi H.M."/>
            <person name="Berlin A.M."/>
            <person name="Chapman S.B."/>
            <person name="Dewar J."/>
            <person name="Goldberg J."/>
            <person name="Griggs A."/>
            <person name="Gujja S."/>
            <person name="Hansen M."/>
            <person name="Howarth C."/>
            <person name="Imamovic A."/>
            <person name="Larimer J."/>
            <person name="McCowan C."/>
            <person name="Murphy C."/>
            <person name="Neiman D."/>
            <person name="Pearson M."/>
            <person name="Priest M."/>
            <person name="Roberts A."/>
            <person name="Saif S."/>
            <person name="Shea T."/>
            <person name="Sisk P."/>
            <person name="Sykes S."/>
            <person name="Wortman J."/>
            <person name="Nusbaum C."/>
            <person name="Birren B."/>
        </authorList>
    </citation>
    <scope>NUCLEOTIDE SEQUENCE [LARGE SCALE GENOMIC DNA]</scope>
    <source>
        <strain evidence="1 2">PRA339</strain>
    </source>
</reference>
<evidence type="ECO:0000313" key="2">
    <source>
        <dbReference type="Proteomes" id="UP000030655"/>
    </source>
</evidence>
<accession>A0A059F3S5</accession>
<name>A0A059F3S5_9MICR</name>
<dbReference type="VEuPathDB" id="MicrosporidiaDB:H312_00797"/>
<dbReference type="InterPro" id="IPR053164">
    <property type="entry name" value="IS1016-like_transposase"/>
</dbReference>
<proteinExistence type="predicted"/>
<dbReference type="Proteomes" id="UP000030655">
    <property type="component" value="Unassembled WGS sequence"/>
</dbReference>
<dbReference type="PANTHER" id="PTHR47163">
    <property type="entry name" value="DDE_TNP_IS1595 DOMAIN-CONTAINING PROTEIN"/>
    <property type="match status" value="1"/>
</dbReference>
<evidence type="ECO:0000313" key="1">
    <source>
        <dbReference type="EMBL" id="KCZ81757.1"/>
    </source>
</evidence>
<dbReference type="PANTHER" id="PTHR47163:SF2">
    <property type="entry name" value="SI:DKEY-17M8.2"/>
    <property type="match status" value="1"/>
</dbReference>
<dbReference type="AlphaFoldDB" id="A0A059F3S5"/>
<sequence length="82" mass="9903">MCELGYEHYTVNHSRNFVDPHTRATTNHVESMWQKVKTDNKKRYGTHRTTLDSHLGEFMWKQRFGNSLVTFFDHIKEQFELN</sequence>
<keyword evidence="2" id="KW-1185">Reference proteome</keyword>
<evidence type="ECO:0008006" key="3">
    <source>
        <dbReference type="Google" id="ProtNLM"/>
    </source>
</evidence>
<dbReference type="HOGENOM" id="CLU_044348_6_1_1"/>
<reference evidence="2" key="1">
    <citation type="submission" date="2013-02" db="EMBL/GenBank/DDBJ databases">
        <authorList>
            <consortium name="The Broad Institute Genome Sequencing Platform"/>
            <person name="Cuomo C."/>
            <person name="Becnel J."/>
            <person name="Sanscrainte N."/>
            <person name="Walker B."/>
            <person name="Young S.K."/>
            <person name="Zeng Q."/>
            <person name="Gargeya S."/>
            <person name="Fitzgerald M."/>
            <person name="Haas B."/>
            <person name="Abouelleil A."/>
            <person name="Alvarado L."/>
            <person name="Arachchi H.M."/>
            <person name="Berlin A.M."/>
            <person name="Chapman S.B."/>
            <person name="Dewar J."/>
            <person name="Goldberg J."/>
            <person name="Griggs A."/>
            <person name="Gujja S."/>
            <person name="Hansen M."/>
            <person name="Howarth C."/>
            <person name="Imamovic A."/>
            <person name="Larimer J."/>
            <person name="McCowan C."/>
            <person name="Murphy C."/>
            <person name="Neiman D."/>
            <person name="Pearson M."/>
            <person name="Priest M."/>
            <person name="Roberts A."/>
            <person name="Saif S."/>
            <person name="Shea T."/>
            <person name="Sisk P."/>
            <person name="Sykes S."/>
            <person name="Wortman J."/>
            <person name="Nusbaum C."/>
            <person name="Birren B."/>
        </authorList>
    </citation>
    <scope>NUCLEOTIDE SEQUENCE [LARGE SCALE GENOMIC DNA]</scope>
    <source>
        <strain evidence="2">PRA339</strain>
    </source>
</reference>
<gene>
    <name evidence="1" type="ORF">H312_00797</name>
</gene>
<dbReference type="EMBL" id="KK365137">
    <property type="protein sequence ID" value="KCZ81757.1"/>
    <property type="molecule type" value="Genomic_DNA"/>
</dbReference>
<dbReference type="OrthoDB" id="2194918at2759"/>